<dbReference type="AlphaFoldDB" id="A0A1M7C915"/>
<proteinExistence type="predicted"/>
<gene>
    <name evidence="1" type="ORF">SAMN02745136_05369</name>
</gene>
<dbReference type="STRING" id="1121322.SAMN02745136_05369"/>
<dbReference type="RefSeq" id="WP_073280266.1">
    <property type="nucleotide sequence ID" value="NZ_FRAC01000041.1"/>
</dbReference>
<dbReference type="Proteomes" id="UP000184386">
    <property type="component" value="Unassembled WGS sequence"/>
</dbReference>
<evidence type="ECO:0008006" key="3">
    <source>
        <dbReference type="Google" id="ProtNLM"/>
    </source>
</evidence>
<dbReference type="OrthoDB" id="2960956at2"/>
<dbReference type="EMBL" id="FRAC01000041">
    <property type="protein sequence ID" value="SHL63721.1"/>
    <property type="molecule type" value="Genomic_DNA"/>
</dbReference>
<protein>
    <recommendedName>
        <fullName evidence="3">DUF4872 domain-containing protein</fullName>
    </recommendedName>
</protein>
<evidence type="ECO:0000313" key="1">
    <source>
        <dbReference type="EMBL" id="SHL63721.1"/>
    </source>
</evidence>
<accession>A0A1M7C915</accession>
<sequence length="314" mass="35959">MNSVLNKNLDVSFEGIHDHTGYLFSFAKSLAAAVNSSPYKELTEDIVATSGFAFRMWVAADLCPSATSIWSFDHQKPWVENGGLLCGYVGRYWGQDEIEEEKQQEAINLIKDSIDRGIPAVCWDIGMPEWGLINGYNEEEQIFYTLTTTCKKETMPYNLLGKREIPILSVLTITGKTEKEQEKTAMDTIKLALSHLEGEEWCENVKGIEAYPELIAHFNEKFNAEASWNLEYYLGNYGGLKYYAWRYFEKHGFPELAECYKAVYKAWEEAYRLKASEDITKPEVREGINKELLTAYKAEQQGMDLMKSYIKVNA</sequence>
<organism evidence="1 2">
    <name type="scientific">Anaerocolumna jejuensis DSM 15929</name>
    <dbReference type="NCBI Taxonomy" id="1121322"/>
    <lineage>
        <taxon>Bacteria</taxon>
        <taxon>Bacillati</taxon>
        <taxon>Bacillota</taxon>
        <taxon>Clostridia</taxon>
        <taxon>Lachnospirales</taxon>
        <taxon>Lachnospiraceae</taxon>
        <taxon>Anaerocolumna</taxon>
    </lineage>
</organism>
<evidence type="ECO:0000313" key="2">
    <source>
        <dbReference type="Proteomes" id="UP000184386"/>
    </source>
</evidence>
<reference evidence="1 2" key="1">
    <citation type="submission" date="2016-11" db="EMBL/GenBank/DDBJ databases">
        <authorList>
            <person name="Jaros S."/>
            <person name="Januszkiewicz K."/>
            <person name="Wedrychowicz H."/>
        </authorList>
    </citation>
    <scope>NUCLEOTIDE SEQUENCE [LARGE SCALE GENOMIC DNA]</scope>
    <source>
        <strain evidence="1 2">DSM 15929</strain>
    </source>
</reference>
<name>A0A1M7C915_9FIRM</name>
<keyword evidence="2" id="KW-1185">Reference proteome</keyword>